<evidence type="ECO:0000313" key="2">
    <source>
        <dbReference type="Proteomes" id="UP000572817"/>
    </source>
</evidence>
<accession>A0A8H4IXM1</accession>
<dbReference type="OrthoDB" id="566138at2759"/>
<proteinExistence type="predicted"/>
<name>A0A8H4IXM1_9PEZI</name>
<protein>
    <submittedName>
        <fullName evidence="1">Amidase family protein</fullName>
    </submittedName>
</protein>
<gene>
    <name evidence="1" type="ORF">GTA08_BOTSDO02928</name>
</gene>
<organism evidence="1 2">
    <name type="scientific">Botryosphaeria dothidea</name>
    <dbReference type="NCBI Taxonomy" id="55169"/>
    <lineage>
        <taxon>Eukaryota</taxon>
        <taxon>Fungi</taxon>
        <taxon>Dikarya</taxon>
        <taxon>Ascomycota</taxon>
        <taxon>Pezizomycotina</taxon>
        <taxon>Dothideomycetes</taxon>
        <taxon>Dothideomycetes incertae sedis</taxon>
        <taxon>Botryosphaeriales</taxon>
        <taxon>Botryosphaeriaceae</taxon>
        <taxon>Botryosphaeria</taxon>
    </lineage>
</organism>
<comment type="caution">
    <text evidence="1">The sequence shown here is derived from an EMBL/GenBank/DDBJ whole genome shotgun (WGS) entry which is preliminary data.</text>
</comment>
<dbReference type="EMBL" id="WWBZ02000016">
    <property type="protein sequence ID" value="KAF4309440.1"/>
    <property type="molecule type" value="Genomic_DNA"/>
</dbReference>
<dbReference type="AlphaFoldDB" id="A0A8H4IXM1"/>
<keyword evidence="2" id="KW-1185">Reference proteome</keyword>
<evidence type="ECO:0000313" key="1">
    <source>
        <dbReference type="EMBL" id="KAF4309440.1"/>
    </source>
</evidence>
<sequence length="78" mass="8721">MAPNSKLFPDAPIIAIILKEFDERDFGESSDALADWLNNRWRKSGYQIDAETVHQVLLCNGRLALANQGDARDGAFSR</sequence>
<dbReference type="Proteomes" id="UP000572817">
    <property type="component" value="Unassembled WGS sequence"/>
</dbReference>
<reference evidence="1" key="1">
    <citation type="submission" date="2020-04" db="EMBL/GenBank/DDBJ databases">
        <title>Genome Assembly and Annotation of Botryosphaeria dothidea sdau 11-99, a Latent Pathogen of Apple Fruit Ring Rot in China.</title>
        <authorList>
            <person name="Yu C."/>
            <person name="Diao Y."/>
            <person name="Lu Q."/>
            <person name="Zhao J."/>
            <person name="Cui S."/>
            <person name="Peng C."/>
            <person name="He B."/>
            <person name="Liu H."/>
        </authorList>
    </citation>
    <scope>NUCLEOTIDE SEQUENCE [LARGE SCALE GENOMIC DNA]</scope>
    <source>
        <strain evidence="1">Sdau11-99</strain>
    </source>
</reference>